<feature type="compositionally biased region" description="Polar residues" evidence="1">
    <location>
        <begin position="99"/>
        <end position="109"/>
    </location>
</feature>
<proteinExistence type="predicted"/>
<feature type="compositionally biased region" description="Basic residues" evidence="1">
    <location>
        <begin position="29"/>
        <end position="49"/>
    </location>
</feature>
<gene>
    <name evidence="2" type="primary">X</name>
</gene>
<reference evidence="2" key="1">
    <citation type="journal article" date="2023" name="bioRxiv">
        <title>Diving Deep into Fish Bornaviruses: Uncovering Hidden Diversity and Transcriptional Strategies through Comprehensive Data Mining.</title>
        <authorList>
            <person name="Eshak M."/>
            <person name="Rubbenstroth D."/>
            <person name="Beer M."/>
            <person name="Pfaff F."/>
        </authorList>
    </citation>
    <scope>NUCLEOTIDE SEQUENCE</scope>
    <source>
        <strain evidence="2">AoL</strain>
    </source>
</reference>
<evidence type="ECO:0000313" key="2">
    <source>
        <dbReference type="EMBL" id="DBA13179.1"/>
    </source>
</evidence>
<evidence type="ECO:0000256" key="1">
    <source>
        <dbReference type="SAM" id="MobiDB-lite"/>
    </source>
</evidence>
<dbReference type="EMBL" id="BK063518">
    <property type="protein sequence ID" value="DBA13179.1"/>
    <property type="molecule type" value="Viral_cRNA"/>
</dbReference>
<protein>
    <submittedName>
        <fullName evidence="2">X protein</fullName>
    </submittedName>
</protein>
<accession>A0AA48P917</accession>
<feature type="region of interest" description="Disordered" evidence="1">
    <location>
        <begin position="29"/>
        <end position="115"/>
    </location>
</feature>
<feature type="compositionally biased region" description="Basic and acidic residues" evidence="1">
    <location>
        <begin position="64"/>
        <end position="97"/>
    </location>
</feature>
<name>A0AA48P917_9MONO</name>
<sequence>MTPVMSLVEAIACLSIKQALEDVRVAKLARKQRSSLSGHRTRSQTKKSGKSREEHPESSSSSQEEARTVERTVRDAEDERKVTGERVCADCDREFKGRGSSSRNITRTGDQGAKV</sequence>
<organism evidence="2">
    <name type="scientific">little skate bornavirus</name>
    <dbReference type="NCBI Taxonomy" id="3055759"/>
    <lineage>
        <taxon>Viruses</taxon>
        <taxon>Riboviria</taxon>
        <taxon>Orthornavirae</taxon>
        <taxon>Negarnaviricota</taxon>
        <taxon>Haploviricotina</taxon>
        <taxon>Monjiviricetes</taxon>
        <taxon>Mononegavirales</taxon>
        <taxon>Bornaviridae</taxon>
        <taxon>Cartilovirus</taxon>
        <taxon>Cartilovirus plani</taxon>
    </lineage>
</organism>